<dbReference type="InterPro" id="IPR051162">
    <property type="entry name" value="T4SS_component"/>
</dbReference>
<dbReference type="eggNOG" id="arCOG04035">
    <property type="taxonomic scope" value="Archaea"/>
</dbReference>
<organism evidence="2 3">
    <name type="scientific">Desulfurococcus mucosus (strain ATCC 35584 / DSM 2162 / JCM 9187 / O7/1)</name>
    <dbReference type="NCBI Taxonomy" id="765177"/>
    <lineage>
        <taxon>Archaea</taxon>
        <taxon>Thermoproteota</taxon>
        <taxon>Thermoprotei</taxon>
        <taxon>Desulfurococcales</taxon>
        <taxon>Desulfurococcaceae</taxon>
        <taxon>Desulfurococcus</taxon>
    </lineage>
</organism>
<gene>
    <name evidence="2" type="ordered locus">Desmu_0472</name>
</gene>
<dbReference type="eggNOG" id="arCOG07496">
    <property type="taxonomic scope" value="Archaea"/>
</dbReference>
<dbReference type="Proteomes" id="UP000001068">
    <property type="component" value="Chromosome"/>
</dbReference>
<reference evidence="2 3" key="2">
    <citation type="journal article" date="2011" name="Stand. Genomic Sci.">
        <title>Complete genome sequence of Desulfurococcus mucosus type strain (O7/1).</title>
        <authorList>
            <person name="Wirth R."/>
            <person name="Chertkov O."/>
            <person name="Held B."/>
            <person name="Lapidus A."/>
            <person name="Nolan M."/>
            <person name="Lucas S."/>
            <person name="Hammon N."/>
            <person name="Deshpande S."/>
            <person name="Cheng J.F."/>
            <person name="Tapia R."/>
            <person name="Han C."/>
            <person name="Goodwin L."/>
            <person name="Pitluck S."/>
            <person name="Liolios K."/>
            <person name="Ioanna P."/>
            <person name="Ivanova N."/>
            <person name="Mavromatis K."/>
            <person name="Mikhailova N."/>
            <person name="Pati A."/>
            <person name="Chen A."/>
            <person name="Palaniappan K."/>
            <person name="Land M."/>
            <person name="Hauser L."/>
            <person name="Chang Y.J."/>
            <person name="Jeffries C.D."/>
            <person name="Bilek Y."/>
            <person name="Hader T."/>
            <person name="Rohde M."/>
            <person name="Spring S."/>
            <person name="Sikorski J."/>
            <person name="Goker M."/>
            <person name="Woyke T."/>
            <person name="Bristow J."/>
            <person name="Eisen J.A."/>
            <person name="Markowitz V."/>
            <person name="Hugenholtz P."/>
            <person name="Kyrpides N.C."/>
            <person name="Klenk H.P."/>
        </authorList>
    </citation>
    <scope>NUCLEOTIDE SEQUENCE [LARGE SCALE GENOMIC DNA]</scope>
    <source>
        <strain evidence="3">ATCC 35584 / DSM 2162 / JCM 9187 / O7/1</strain>
    </source>
</reference>
<dbReference type="HOGENOM" id="CLU_437851_0_0_2"/>
<dbReference type="Pfam" id="PF12846">
    <property type="entry name" value="AAA_10"/>
    <property type="match status" value="1"/>
</dbReference>
<evidence type="ECO:0000313" key="3">
    <source>
        <dbReference type="Proteomes" id="UP000001068"/>
    </source>
</evidence>
<feature type="domain" description="Helicase HerA central" evidence="1">
    <location>
        <begin position="271"/>
        <end position="364"/>
    </location>
</feature>
<dbReference type="Gene3D" id="3.40.50.300">
    <property type="entry name" value="P-loop containing nucleotide triphosphate hydrolases"/>
    <property type="match status" value="1"/>
</dbReference>
<proteinExistence type="predicted"/>
<accession>E8R8F9</accession>
<dbReference type="RefSeq" id="WP_013562007.1">
    <property type="nucleotide sequence ID" value="NC_014961.1"/>
</dbReference>
<dbReference type="EMBL" id="CP002363">
    <property type="protein sequence ID" value="ADV64785.1"/>
    <property type="molecule type" value="Genomic_DNA"/>
</dbReference>
<evidence type="ECO:0000259" key="1">
    <source>
        <dbReference type="Pfam" id="PF01935"/>
    </source>
</evidence>
<dbReference type="InterPro" id="IPR027417">
    <property type="entry name" value="P-loop_NTPase"/>
</dbReference>
<dbReference type="Pfam" id="PF01935">
    <property type="entry name" value="DUF87"/>
    <property type="match status" value="1"/>
</dbReference>
<dbReference type="OrthoDB" id="45996at2157"/>
<protein>
    <submittedName>
        <fullName evidence="2">Putative TrbE protein</fullName>
    </submittedName>
</protein>
<evidence type="ECO:0000313" key="2">
    <source>
        <dbReference type="EMBL" id="ADV64785.1"/>
    </source>
</evidence>
<sequence length="594" mass="65633">MQYSWWRLKGVSFFTLSDGERDAVLSEWASLLSVIGSGVVLSRRLREEYRYRDYVFDASRYEYYALAPFNLDLSGFNAVRAEPLRPRVAGLKGASTMMLDDGRLARIYVVYKYPLSLPEGFTYALLTACDEVALVFKRVSRSRALSMADSVRRRRLGVLGAREEASVELAGELASRVIEGADLYEFHLMLTVTAPSLRGLEESAGVLKNLLKSYGLEADAPPIQLDLYGFKTRGWVAGLEKKYADTYSLKSFFPLVDEELRDEQGVFLGVSASGSPVVLDLWSKPNLNFVILGVSGAGKSMAVKVFLKRLREMDKRITYVGVDPESEYTRIAGLLGASPVEIVEGQELGLDPVRLLSEGVLELGQVADLLADLYAVPPRLHGALRRELFVKAEVAGDIGGFVESLEGSLRRLLEGATAPPDVYVYTGRLPRLEGSTVFGLGKVRSKRLKALISSLISVYAYNKLLSRTRRSVFFIDEAWLFLETPSIMGLLENIARRGRKHGSAFIYVTQRAEDLARTPQGRSILEQSATALILRQEPEGRDTVKAVYRLSDPEADSLVNAPPGRGLLKAGGKRLFIQVAATREELEEFSTGGG</sequence>
<dbReference type="GeneID" id="10153165"/>
<dbReference type="SUPFAM" id="SSF52540">
    <property type="entry name" value="P-loop containing nucleoside triphosphate hydrolases"/>
    <property type="match status" value="1"/>
</dbReference>
<dbReference type="PANTHER" id="PTHR30121">
    <property type="entry name" value="UNCHARACTERIZED PROTEIN YJGR-RELATED"/>
    <property type="match status" value="1"/>
</dbReference>
<dbReference type="InterPro" id="IPR002789">
    <property type="entry name" value="HerA_central"/>
</dbReference>
<dbReference type="AlphaFoldDB" id="E8R8F9"/>
<dbReference type="CDD" id="cd01127">
    <property type="entry name" value="TrwB_TraG_TraD_VirD4"/>
    <property type="match status" value="1"/>
</dbReference>
<dbReference type="KEGG" id="dmu:Desmu_0472"/>
<keyword evidence="3" id="KW-1185">Reference proteome</keyword>
<dbReference type="Gene3D" id="1.10.8.730">
    <property type="match status" value="1"/>
</dbReference>
<dbReference type="PANTHER" id="PTHR30121:SF6">
    <property type="entry name" value="SLR6007 PROTEIN"/>
    <property type="match status" value="1"/>
</dbReference>
<reference evidence="3" key="1">
    <citation type="submission" date="2010-11" db="EMBL/GenBank/DDBJ databases">
        <title>The complete genome of Desulfurococcus mucosus DSM 2162.</title>
        <authorList>
            <consortium name="US DOE Joint Genome Institute (JGI-PGF)"/>
            <person name="Lucas S."/>
            <person name="Copeland A."/>
            <person name="Lapidus A."/>
            <person name="Bruce D."/>
            <person name="Goodwin L."/>
            <person name="Pitluck S."/>
            <person name="Kyrpides N."/>
            <person name="Mavromatis K."/>
            <person name="Pagani I."/>
            <person name="Ivanova N."/>
            <person name="Ovchinnikova G."/>
            <person name="Chertkov O."/>
            <person name="Held B."/>
            <person name="Brettin T."/>
            <person name="Detter J.C."/>
            <person name="Tapia R."/>
            <person name="Han C."/>
            <person name="Land M."/>
            <person name="Hauser L."/>
            <person name="Markowitz V."/>
            <person name="Cheng J.-F."/>
            <person name="Hugenholtz P."/>
            <person name="Woyke T."/>
            <person name="Wu D."/>
            <person name="Wirth R."/>
            <person name="Bilek Y."/>
            <person name="Hader T."/>
            <person name="Klenk H.-P."/>
            <person name="Eisen J.A."/>
        </authorList>
    </citation>
    <scope>NUCLEOTIDE SEQUENCE [LARGE SCALE GENOMIC DNA]</scope>
    <source>
        <strain evidence="3">ATCC 35584 / DSM 2162 / JCM 9187 / O7/1</strain>
    </source>
</reference>
<dbReference type="STRING" id="765177.Desmu_0472"/>
<name>E8R8F9_DESM0</name>